<dbReference type="OrthoDB" id="9782542at2"/>
<evidence type="ECO:0000256" key="4">
    <source>
        <dbReference type="ARBA" id="ARBA00022692"/>
    </source>
</evidence>
<keyword evidence="6 13" id="KW-1133">Transmembrane helix</keyword>
<evidence type="ECO:0000313" key="15">
    <source>
        <dbReference type="EMBL" id="SDO50921.1"/>
    </source>
</evidence>
<evidence type="ECO:0000256" key="5">
    <source>
        <dbReference type="ARBA" id="ARBA00022968"/>
    </source>
</evidence>
<dbReference type="GO" id="GO:0005886">
    <property type="term" value="C:plasma membrane"/>
    <property type="evidence" value="ECO:0007669"/>
    <property type="project" value="UniProtKB-SubCell"/>
</dbReference>
<comment type="similarity">
    <text evidence="2">Belongs to the LytR/CpsA/Psr (LCP) family.</text>
</comment>
<protein>
    <recommendedName>
        <fullName evidence="11">Regulatory protein MsrR</fullName>
    </recommendedName>
</protein>
<feature type="compositionally biased region" description="Basic residues" evidence="12">
    <location>
        <begin position="113"/>
        <end position="128"/>
    </location>
</feature>
<dbReference type="AlphaFoldDB" id="A0A1H0K5G1"/>
<evidence type="ECO:0000256" key="11">
    <source>
        <dbReference type="ARBA" id="ARBA00040752"/>
    </source>
</evidence>
<dbReference type="Proteomes" id="UP000183816">
    <property type="component" value="Unassembled WGS sequence"/>
</dbReference>
<dbReference type="EMBL" id="FNJK01000001">
    <property type="protein sequence ID" value="SDO50921.1"/>
    <property type="molecule type" value="Genomic_DNA"/>
</dbReference>
<proteinExistence type="inferred from homology"/>
<name>A0A1H0K5G1_STREI</name>
<evidence type="ECO:0000256" key="8">
    <source>
        <dbReference type="ARBA" id="ARBA00023136"/>
    </source>
</evidence>
<feature type="region of interest" description="Disordered" evidence="12">
    <location>
        <begin position="102"/>
        <end position="130"/>
    </location>
</feature>
<evidence type="ECO:0000256" key="3">
    <source>
        <dbReference type="ARBA" id="ARBA00022475"/>
    </source>
</evidence>
<dbReference type="InterPro" id="IPR050922">
    <property type="entry name" value="LytR/CpsA/Psr_CW_biosynth"/>
</dbReference>
<feature type="transmembrane region" description="Helical" evidence="13">
    <location>
        <begin position="165"/>
        <end position="185"/>
    </location>
</feature>
<dbReference type="NCBIfam" id="TIGR00350">
    <property type="entry name" value="lytR_cpsA_psr"/>
    <property type="match status" value="1"/>
</dbReference>
<dbReference type="PANTHER" id="PTHR33392">
    <property type="entry name" value="POLYISOPRENYL-TEICHOIC ACID--PEPTIDOGLYCAN TEICHOIC ACID TRANSFERASE TAGU"/>
    <property type="match status" value="1"/>
</dbReference>
<evidence type="ECO:0000256" key="10">
    <source>
        <dbReference type="ARBA" id="ARBA00037178"/>
    </source>
</evidence>
<keyword evidence="8 13" id="KW-0472">Membrane</keyword>
<keyword evidence="7" id="KW-0805">Transcription regulation</keyword>
<reference evidence="15 16" key="1">
    <citation type="submission" date="2016-10" db="EMBL/GenBank/DDBJ databases">
        <authorList>
            <person name="de Groot N.N."/>
        </authorList>
    </citation>
    <scope>NUCLEOTIDE SEQUENCE [LARGE SCALE GENOMIC DNA]</scope>
    <source>
        <strain evidence="15 16">Sb04</strain>
    </source>
</reference>
<comment type="subcellular location">
    <subcellularLocation>
        <location evidence="1">Cell membrane</location>
        <topology evidence="1">Single-pass type II membrane protein</topology>
    </subcellularLocation>
</comment>
<organism evidence="15 16">
    <name type="scientific">Streptococcus equinus</name>
    <name type="common">Streptococcus bovis</name>
    <dbReference type="NCBI Taxonomy" id="1335"/>
    <lineage>
        <taxon>Bacteria</taxon>
        <taxon>Bacillati</taxon>
        <taxon>Bacillota</taxon>
        <taxon>Bacilli</taxon>
        <taxon>Lactobacillales</taxon>
        <taxon>Streptococcaceae</taxon>
        <taxon>Streptococcus</taxon>
    </lineage>
</organism>
<evidence type="ECO:0000256" key="7">
    <source>
        <dbReference type="ARBA" id="ARBA00023015"/>
    </source>
</evidence>
<evidence type="ECO:0000259" key="14">
    <source>
        <dbReference type="Pfam" id="PF03816"/>
    </source>
</evidence>
<feature type="domain" description="Cell envelope-related transcriptional attenuator" evidence="14">
    <location>
        <begin position="234"/>
        <end position="410"/>
    </location>
</feature>
<dbReference type="InterPro" id="IPR004474">
    <property type="entry name" value="LytR_CpsA_psr"/>
</dbReference>
<dbReference type="Gene3D" id="3.40.630.190">
    <property type="entry name" value="LCP protein"/>
    <property type="match status" value="1"/>
</dbReference>
<keyword evidence="9" id="KW-0804">Transcription</keyword>
<evidence type="ECO:0000256" key="12">
    <source>
        <dbReference type="SAM" id="MobiDB-lite"/>
    </source>
</evidence>
<evidence type="ECO:0000256" key="2">
    <source>
        <dbReference type="ARBA" id="ARBA00006068"/>
    </source>
</evidence>
<dbReference type="RefSeq" id="WP_074481536.1">
    <property type="nucleotide sequence ID" value="NZ_FNJK01000001.1"/>
</dbReference>
<accession>A0A1H0K5G1</accession>
<dbReference type="PANTHER" id="PTHR33392:SF8">
    <property type="entry name" value="REGULATORY PROTEIN MSRR"/>
    <property type="match status" value="1"/>
</dbReference>
<keyword evidence="5" id="KW-0735">Signal-anchor</keyword>
<keyword evidence="3" id="KW-1003">Cell membrane</keyword>
<evidence type="ECO:0000256" key="9">
    <source>
        <dbReference type="ARBA" id="ARBA00023163"/>
    </source>
</evidence>
<evidence type="ECO:0000256" key="1">
    <source>
        <dbReference type="ARBA" id="ARBA00004401"/>
    </source>
</evidence>
<evidence type="ECO:0000256" key="6">
    <source>
        <dbReference type="ARBA" id="ARBA00022989"/>
    </source>
</evidence>
<dbReference type="Pfam" id="PF03816">
    <property type="entry name" value="LytR_cpsA_psr"/>
    <property type="match status" value="1"/>
</dbReference>
<keyword evidence="4 13" id="KW-0812">Transmembrane</keyword>
<sequence>MAENKLSRHEELRYEYLLGNLEYLNPQQKEEFGYLYQKKQMSMQEMSSGHPSSVNKEPHYERYDDYGDYYDYYDYYDDDYDDDYDAYVTYDEYDDYDTFDNQLTSQGLPKYPQAKKSHRSKRKKKAKKPASSYLDYYEGIAHDEPKAPKAKKPKKKHHKKRFKHFLQFCSLLVILIVAGMVYMFYRGVDEVSSGETNYSAAVTEPFAGKDSKDGTNILILGSDKRISQGSSDARTDTIMVMNIGNKEGKVKLVSFMRDTLVNINGVSYNDYANDQKLNVAFNIGEQDGRQGAELMRKTLKNNFDIDIKYYVMVDFETFAEAIDTLFPKGVEIDAKFGTVDGQEVSSVEVPDDLNMQADGTVPNQTIEVGNQRMDGRTLLNYARFRKDDDGDYGRTQRQQQVISAIVNQIKDPSKLFTGSAAIGKIYALTSTNVSYPFLLKEGLGVITSGQKGIEQKTVPAEGDWTDDYDMYGGLGIAIDFNKYQEELKELGLR</sequence>
<gene>
    <name evidence="15" type="ORF">SAMN05216347_101254</name>
</gene>
<evidence type="ECO:0000313" key="16">
    <source>
        <dbReference type="Proteomes" id="UP000183816"/>
    </source>
</evidence>
<evidence type="ECO:0000256" key="13">
    <source>
        <dbReference type="SAM" id="Phobius"/>
    </source>
</evidence>
<comment type="function">
    <text evidence="10">Involved in SarA attenuation. Affects resistance to oxacillin and teicoplanin, as well as the synthesis of virulence factors.</text>
</comment>